<evidence type="ECO:0000313" key="2">
    <source>
        <dbReference type="Proteomes" id="UP000032247"/>
    </source>
</evidence>
<dbReference type="Proteomes" id="UP000032247">
    <property type="component" value="Unassembled WGS sequence"/>
</dbReference>
<dbReference type="EMBL" id="JXBC01000004">
    <property type="protein sequence ID" value="KIU10874.1"/>
    <property type="molecule type" value="Genomic_DNA"/>
</dbReference>
<dbReference type="AlphaFoldDB" id="A0A0D1JEM1"/>
<name>A0A0D1JEM1_BACIU</name>
<reference evidence="1 2" key="1">
    <citation type="submission" date="2014-12" db="EMBL/GenBank/DDBJ databases">
        <title>Comparative genome analysis of Bacillus coagulans HM-08, Clostridium butyricum HM-68, Bacillus subtilis HM-66 and Bacillus licheniformis BL-09.</title>
        <authorList>
            <person name="Zhang H."/>
        </authorList>
    </citation>
    <scope>NUCLEOTIDE SEQUENCE [LARGE SCALE GENOMIC DNA]</scope>
    <source>
        <strain evidence="1 2">HM-66</strain>
    </source>
</reference>
<dbReference type="PATRIC" id="fig|1423.134.peg.2511"/>
<accession>A0A0D1JEM1</accession>
<protein>
    <submittedName>
        <fullName evidence="1">Uncharacterized protein</fullName>
    </submittedName>
</protein>
<comment type="caution">
    <text evidence="1">The sequence shown here is derived from an EMBL/GenBank/DDBJ whole genome shotgun (WGS) entry which is preliminary data.</text>
</comment>
<evidence type="ECO:0000313" key="1">
    <source>
        <dbReference type="EMBL" id="KIU10874.1"/>
    </source>
</evidence>
<proteinExistence type="predicted"/>
<gene>
    <name evidence="1" type="ORF">SC09_Contig25orf00738</name>
</gene>
<organism evidence="1 2">
    <name type="scientific">Bacillus subtilis</name>
    <dbReference type="NCBI Taxonomy" id="1423"/>
    <lineage>
        <taxon>Bacteria</taxon>
        <taxon>Bacillati</taxon>
        <taxon>Bacillota</taxon>
        <taxon>Bacilli</taxon>
        <taxon>Bacillales</taxon>
        <taxon>Bacillaceae</taxon>
        <taxon>Bacillus</taxon>
    </lineage>
</organism>
<sequence length="58" mass="7165">MLYNNLEFLGKHRVKEVECKNNHVKEKKKNHNDRYTQYHYDRSSHFYDQIGVLQAFSY</sequence>